<dbReference type="PROSITE" id="PS50089">
    <property type="entry name" value="ZF_RING_2"/>
    <property type="match status" value="1"/>
</dbReference>
<protein>
    <recommendedName>
        <fullName evidence="2">RING-type E3 ubiquitin transferase</fullName>
        <ecNumber evidence="2">2.3.2.27</ecNumber>
    </recommendedName>
</protein>
<dbReference type="AlphaFoldDB" id="A0A4P1RN68"/>
<evidence type="ECO:0000256" key="1">
    <source>
        <dbReference type="ARBA" id="ARBA00000900"/>
    </source>
</evidence>
<evidence type="ECO:0000313" key="12">
    <source>
        <dbReference type="Proteomes" id="UP000188354"/>
    </source>
</evidence>
<dbReference type="EC" id="2.3.2.27" evidence="2"/>
<accession>A0A4P1RN68</accession>
<evidence type="ECO:0000256" key="7">
    <source>
        <dbReference type="ARBA" id="ARBA00022833"/>
    </source>
</evidence>
<dbReference type="GO" id="GO:0061630">
    <property type="term" value="F:ubiquitin protein ligase activity"/>
    <property type="evidence" value="ECO:0007669"/>
    <property type="project" value="UniProtKB-EC"/>
</dbReference>
<organism evidence="11 12">
    <name type="scientific">Lupinus angustifolius</name>
    <name type="common">Narrow-leaved blue lupine</name>
    <dbReference type="NCBI Taxonomy" id="3871"/>
    <lineage>
        <taxon>Eukaryota</taxon>
        <taxon>Viridiplantae</taxon>
        <taxon>Streptophyta</taxon>
        <taxon>Embryophyta</taxon>
        <taxon>Tracheophyta</taxon>
        <taxon>Spermatophyta</taxon>
        <taxon>Magnoliopsida</taxon>
        <taxon>eudicotyledons</taxon>
        <taxon>Gunneridae</taxon>
        <taxon>Pentapetalae</taxon>
        <taxon>rosids</taxon>
        <taxon>fabids</taxon>
        <taxon>Fabales</taxon>
        <taxon>Fabaceae</taxon>
        <taxon>Papilionoideae</taxon>
        <taxon>50 kb inversion clade</taxon>
        <taxon>genistoids sensu lato</taxon>
        <taxon>core genistoids</taxon>
        <taxon>Genisteae</taxon>
        <taxon>Lupinus</taxon>
    </lineage>
</organism>
<dbReference type="Gramene" id="OIW13977">
    <property type="protein sequence ID" value="OIW13977"/>
    <property type="gene ID" value="TanjilG_09328"/>
</dbReference>
<dbReference type="Gene3D" id="3.30.40.10">
    <property type="entry name" value="Zinc/RING finger domain, C3HC4 (zinc finger)"/>
    <property type="match status" value="1"/>
</dbReference>
<evidence type="ECO:0000256" key="4">
    <source>
        <dbReference type="ARBA" id="ARBA00022723"/>
    </source>
</evidence>
<gene>
    <name evidence="11" type="ORF">TanjilG_09328</name>
</gene>
<dbReference type="EMBL" id="CM007364">
    <property type="protein sequence ID" value="OIW13977.1"/>
    <property type="molecule type" value="Genomic_DNA"/>
</dbReference>
<feature type="region of interest" description="Disordered" evidence="9">
    <location>
        <begin position="1"/>
        <end position="28"/>
    </location>
</feature>
<evidence type="ECO:0000256" key="6">
    <source>
        <dbReference type="ARBA" id="ARBA00022786"/>
    </source>
</evidence>
<evidence type="ECO:0000259" key="10">
    <source>
        <dbReference type="PROSITE" id="PS50089"/>
    </source>
</evidence>
<evidence type="ECO:0000313" key="11">
    <source>
        <dbReference type="EMBL" id="OIW13977.1"/>
    </source>
</evidence>
<dbReference type="PANTHER" id="PTHR46463">
    <property type="entry name" value="ZINC FINGER, RING/FYVE/PHD-TYPE"/>
    <property type="match status" value="1"/>
</dbReference>
<keyword evidence="6" id="KW-0833">Ubl conjugation pathway</keyword>
<evidence type="ECO:0000256" key="5">
    <source>
        <dbReference type="ARBA" id="ARBA00022771"/>
    </source>
</evidence>
<dbReference type="Proteomes" id="UP000188354">
    <property type="component" value="Chromosome LG04"/>
</dbReference>
<dbReference type="InterPro" id="IPR001841">
    <property type="entry name" value="Znf_RING"/>
</dbReference>
<evidence type="ECO:0000256" key="3">
    <source>
        <dbReference type="ARBA" id="ARBA00022679"/>
    </source>
</evidence>
<dbReference type="PANTHER" id="PTHR46463:SF72">
    <property type="entry name" value="UBIQUITIN-PROTEIN LIGASE RHF2A, PUTATIVE-RELATED"/>
    <property type="match status" value="1"/>
</dbReference>
<keyword evidence="3" id="KW-0808">Transferase</keyword>
<keyword evidence="12" id="KW-1185">Reference proteome</keyword>
<dbReference type="Pfam" id="PF13639">
    <property type="entry name" value="zf-RING_2"/>
    <property type="match status" value="1"/>
</dbReference>
<feature type="compositionally biased region" description="Low complexity" evidence="9">
    <location>
        <begin position="1"/>
        <end position="14"/>
    </location>
</feature>
<comment type="catalytic activity">
    <reaction evidence="1">
        <text>S-ubiquitinyl-[E2 ubiquitin-conjugating enzyme]-L-cysteine + [acceptor protein]-L-lysine = [E2 ubiquitin-conjugating enzyme]-L-cysteine + N(6)-ubiquitinyl-[acceptor protein]-L-lysine.</text>
        <dbReference type="EC" id="2.3.2.27"/>
    </reaction>
</comment>
<keyword evidence="5 8" id="KW-0863">Zinc-finger</keyword>
<proteinExistence type="predicted"/>
<feature type="domain" description="RING-type" evidence="10">
    <location>
        <begin position="39"/>
        <end position="80"/>
    </location>
</feature>
<keyword evidence="4" id="KW-0479">Metal-binding</keyword>
<dbReference type="SUPFAM" id="SSF57850">
    <property type="entry name" value="RING/U-box"/>
    <property type="match status" value="1"/>
</dbReference>
<evidence type="ECO:0000256" key="8">
    <source>
        <dbReference type="PROSITE-ProRule" id="PRU00175"/>
    </source>
</evidence>
<evidence type="ECO:0000256" key="2">
    <source>
        <dbReference type="ARBA" id="ARBA00012483"/>
    </source>
</evidence>
<dbReference type="SMART" id="SM00184">
    <property type="entry name" value="RING"/>
    <property type="match status" value="1"/>
</dbReference>
<reference evidence="11 12" key="1">
    <citation type="journal article" date="2017" name="Plant Biotechnol. J.">
        <title>A comprehensive draft genome sequence for lupin (Lupinus angustifolius), an emerging health food: insights into plant-microbe interactions and legume evolution.</title>
        <authorList>
            <person name="Hane J.K."/>
            <person name="Ming Y."/>
            <person name="Kamphuis L.G."/>
            <person name="Nelson M.N."/>
            <person name="Garg G."/>
            <person name="Atkins C.A."/>
            <person name="Bayer P.E."/>
            <person name="Bravo A."/>
            <person name="Bringans S."/>
            <person name="Cannon S."/>
            <person name="Edwards D."/>
            <person name="Foley R."/>
            <person name="Gao L.L."/>
            <person name="Harrison M.J."/>
            <person name="Huang W."/>
            <person name="Hurgobin B."/>
            <person name="Li S."/>
            <person name="Liu C.W."/>
            <person name="McGrath A."/>
            <person name="Morahan G."/>
            <person name="Murray J."/>
            <person name="Weller J."/>
            <person name="Jian J."/>
            <person name="Singh K.B."/>
        </authorList>
    </citation>
    <scope>NUCLEOTIDE SEQUENCE [LARGE SCALE GENOMIC DNA]</scope>
    <source>
        <strain evidence="12">cv. Tanjil</strain>
        <tissue evidence="11">Whole plant</tissue>
    </source>
</reference>
<sequence>MATFTSSSSSMSQIPVPPISAPSSSSSSSAFDDSYEDSCSICLEPFNINDPSTLTCCKHEYHLHCILEWSQRSKECPICSQFLALKDPSSQELLAAVEAEKHLRSRNIYSSSFTSSRLPLNRNDHHDDSSSDDSGFDEQIMQHLVAVAESRAHFVHRRERQRSSGVGSSEVLVFNSPVHFSGIQPVLSTSPSGGSSPISGVPSAVDIQPPTSVFSPVNEAATNTTLHSDAPFRPRVFYSQTAPENARRINTSEMFSVPESFKSKFSAASARYKESISKSTRGLKEKLLAQNASVKELSKGVQREMNAGIASVTRMIERLDLTSKRPTSPLIPVQNEGTSAFPVKGKSIEERGDMVHDVGLDAPSPVSRMVASHVEIPPHVQVSPTKSPSFVL</sequence>
<dbReference type="InterPro" id="IPR013083">
    <property type="entry name" value="Znf_RING/FYVE/PHD"/>
</dbReference>
<evidence type="ECO:0000256" key="9">
    <source>
        <dbReference type="SAM" id="MobiDB-lite"/>
    </source>
</evidence>
<keyword evidence="7" id="KW-0862">Zinc</keyword>
<dbReference type="GO" id="GO:0008270">
    <property type="term" value="F:zinc ion binding"/>
    <property type="evidence" value="ECO:0007669"/>
    <property type="project" value="UniProtKB-KW"/>
</dbReference>
<name>A0A4P1RN68_LUPAN</name>